<comment type="caution">
    <text evidence="1">The sequence shown here is derived from an EMBL/GenBank/DDBJ whole genome shotgun (WGS) entry which is preliminary data.</text>
</comment>
<dbReference type="AlphaFoldDB" id="A0A495DS32"/>
<dbReference type="Proteomes" id="UP000269412">
    <property type="component" value="Unassembled WGS sequence"/>
</dbReference>
<organism evidence="1 2">
    <name type="scientific">Maribacter vaceletii</name>
    <dbReference type="NCBI Taxonomy" id="1206816"/>
    <lineage>
        <taxon>Bacteria</taxon>
        <taxon>Pseudomonadati</taxon>
        <taxon>Bacteroidota</taxon>
        <taxon>Flavobacteriia</taxon>
        <taxon>Flavobacteriales</taxon>
        <taxon>Flavobacteriaceae</taxon>
        <taxon>Maribacter</taxon>
    </lineage>
</organism>
<reference evidence="1 2" key="1">
    <citation type="submission" date="2018-10" db="EMBL/GenBank/DDBJ databases">
        <title>Genomic Encyclopedia of Archaeal and Bacterial Type Strains, Phase II (KMG-II): from individual species to whole genera.</title>
        <authorList>
            <person name="Goeker M."/>
        </authorList>
    </citation>
    <scope>NUCLEOTIDE SEQUENCE [LARGE SCALE GENOMIC DNA]</scope>
    <source>
        <strain evidence="1 2">DSM 25230</strain>
    </source>
</reference>
<dbReference type="EMBL" id="RBIQ01000015">
    <property type="protein sequence ID" value="RKR06439.1"/>
    <property type="molecule type" value="Genomic_DNA"/>
</dbReference>
<sequence>MKPQEEKFITDEIYGWEKLEVSNITISPELVVSINEGFGYTDILQYTLFGELIWDEESNSYESKNKLTFFKGTKFNIIKDDSLFLYKMIQVLEDGTSVETRFFVKGDIDNLSSVPVELNGTNVPIYKIIKEYELALDLKLFNDRKHNLMVIHKYIKFFFYNVTGKHGKFYIIEDHKEIDNILKNRHEVDDNKSIKYKPIIEEDAKELPTDITMELQKEQSDEKRVVLLAYMMFQDSLYKVYVILDYRTGLLSLKDEKKLMTYTEIEENESK</sequence>
<proteinExistence type="predicted"/>
<accession>A0A495DS32</accession>
<dbReference type="RefSeq" id="WP_121069381.1">
    <property type="nucleotide sequence ID" value="NZ_RBIQ01000015.1"/>
</dbReference>
<evidence type="ECO:0000313" key="2">
    <source>
        <dbReference type="Proteomes" id="UP000269412"/>
    </source>
</evidence>
<gene>
    <name evidence="1" type="ORF">CLV91_3399</name>
</gene>
<name>A0A495DS32_9FLAO</name>
<dbReference type="OrthoDB" id="9963274at2"/>
<keyword evidence="2" id="KW-1185">Reference proteome</keyword>
<protein>
    <submittedName>
        <fullName evidence="1">Uncharacterized protein</fullName>
    </submittedName>
</protein>
<evidence type="ECO:0000313" key="1">
    <source>
        <dbReference type="EMBL" id="RKR06439.1"/>
    </source>
</evidence>